<evidence type="ECO:0000313" key="3">
    <source>
        <dbReference type="Proteomes" id="UP000640786"/>
    </source>
</evidence>
<dbReference type="RefSeq" id="WP_191697440.1">
    <property type="nucleotide sequence ID" value="NZ_JACSQO010000007.1"/>
</dbReference>
<dbReference type="InterPro" id="IPR036812">
    <property type="entry name" value="NAD(P)_OxRdtase_dom_sf"/>
</dbReference>
<dbReference type="PANTHER" id="PTHR43312:SF1">
    <property type="entry name" value="NADP-DEPENDENT OXIDOREDUCTASE DOMAIN-CONTAINING PROTEIN"/>
    <property type="match status" value="1"/>
</dbReference>
<dbReference type="PRINTS" id="PR00069">
    <property type="entry name" value="ALDKETRDTASE"/>
</dbReference>
<gene>
    <name evidence="2" type="ORF">H9650_13505</name>
</gene>
<dbReference type="InterPro" id="IPR053135">
    <property type="entry name" value="AKR2_Oxidoreductase"/>
</dbReference>
<dbReference type="Proteomes" id="UP000640786">
    <property type="component" value="Unassembled WGS sequence"/>
</dbReference>
<dbReference type="Pfam" id="PF00248">
    <property type="entry name" value="Aldo_ket_red"/>
    <property type="match status" value="1"/>
</dbReference>
<evidence type="ECO:0000259" key="1">
    <source>
        <dbReference type="Pfam" id="PF00248"/>
    </source>
</evidence>
<keyword evidence="3" id="KW-1185">Reference proteome</keyword>
<dbReference type="PANTHER" id="PTHR43312">
    <property type="entry name" value="D-THREO-ALDOSE 1-DEHYDROGENASE"/>
    <property type="match status" value="1"/>
</dbReference>
<dbReference type="InterPro" id="IPR023210">
    <property type="entry name" value="NADP_OxRdtase_dom"/>
</dbReference>
<feature type="domain" description="NADP-dependent oxidoreductase" evidence="1">
    <location>
        <begin position="15"/>
        <end position="283"/>
    </location>
</feature>
<dbReference type="InterPro" id="IPR020471">
    <property type="entry name" value="AKR"/>
</dbReference>
<accession>A0ABR8RBG7</accession>
<dbReference type="EMBL" id="JACSQO010000007">
    <property type="protein sequence ID" value="MBD7945137.1"/>
    <property type="molecule type" value="Genomic_DNA"/>
</dbReference>
<reference evidence="2 3" key="1">
    <citation type="submission" date="2020-08" db="EMBL/GenBank/DDBJ databases">
        <title>A Genomic Blueprint of the Chicken Gut Microbiome.</title>
        <authorList>
            <person name="Gilroy R."/>
            <person name="Ravi A."/>
            <person name="Getino M."/>
            <person name="Pursley I."/>
            <person name="Horton D.L."/>
            <person name="Alikhan N.-F."/>
            <person name="Baker D."/>
            <person name="Gharbi K."/>
            <person name="Hall N."/>
            <person name="Watson M."/>
            <person name="Adriaenssens E.M."/>
            <person name="Foster-Nyarko E."/>
            <person name="Jarju S."/>
            <person name="Secka A."/>
            <person name="Antonio M."/>
            <person name="Oren A."/>
            <person name="Chaudhuri R."/>
            <person name="La Ragione R.M."/>
            <person name="Hildebrand F."/>
            <person name="Pallen M.J."/>
        </authorList>
    </citation>
    <scope>NUCLEOTIDE SEQUENCE [LARGE SCALE GENOMIC DNA]</scope>
    <source>
        <strain evidence="2 3">Sa2BUA9</strain>
    </source>
</reference>
<name>A0ABR8RBG7_9BACI</name>
<proteinExistence type="predicted"/>
<comment type="caution">
    <text evidence="2">The sequence shown here is derived from an EMBL/GenBank/DDBJ whole genome shotgun (WGS) entry which is preliminary data.</text>
</comment>
<organism evidence="2 3">
    <name type="scientific">Psychrobacillus faecigallinarum</name>
    <dbReference type="NCBI Taxonomy" id="2762235"/>
    <lineage>
        <taxon>Bacteria</taxon>
        <taxon>Bacillati</taxon>
        <taxon>Bacillota</taxon>
        <taxon>Bacilli</taxon>
        <taxon>Bacillales</taxon>
        <taxon>Bacillaceae</taxon>
        <taxon>Psychrobacillus</taxon>
    </lineage>
</organism>
<protein>
    <submittedName>
        <fullName evidence="2">Aldo/keto reductase</fullName>
    </submittedName>
</protein>
<evidence type="ECO:0000313" key="2">
    <source>
        <dbReference type="EMBL" id="MBD7945137.1"/>
    </source>
</evidence>
<dbReference type="Gene3D" id="3.20.20.100">
    <property type="entry name" value="NADP-dependent oxidoreductase domain"/>
    <property type="match status" value="1"/>
</dbReference>
<sequence length="298" mass="33605">MEKRQLGKSDVSISEIGLGCMSLPSNLEEAEKIIQTALEHGITYYDTADLYDQGENEKMLGSLLKSHRQEIIIATKVGNRPNENGDGWHWDASKEWIQKAIHDSLKRLQTDYIDVYQLHGGTMEDNVDEVIDTMESLKKDGLIREYGISSIRPNVINRFLNKSSAVSVMMQYSLLDRRPEEWLSLLEQNDSSLLSRGSLAKGLLTEDEGLIRAKKTGDYLSYSNKELLDTLVKLKALDIPLNSIALHYVLQNGAAIVGASSKEQLMETIEAYKSKVSIEILEKAAEITKKDKYTEHRL</sequence>
<dbReference type="CDD" id="cd19086">
    <property type="entry name" value="AKR_AKR11C1"/>
    <property type="match status" value="1"/>
</dbReference>
<dbReference type="SUPFAM" id="SSF51430">
    <property type="entry name" value="NAD(P)-linked oxidoreductase"/>
    <property type="match status" value="1"/>
</dbReference>